<organism evidence="1 2">
    <name type="scientific">Mesorhizobium neociceri</name>
    <dbReference type="NCBI Taxonomy" id="1307853"/>
    <lineage>
        <taxon>Bacteria</taxon>
        <taxon>Pseudomonadati</taxon>
        <taxon>Pseudomonadota</taxon>
        <taxon>Alphaproteobacteria</taxon>
        <taxon>Hyphomicrobiales</taxon>
        <taxon>Phyllobacteriaceae</taxon>
        <taxon>Mesorhizobium</taxon>
    </lineage>
</organism>
<evidence type="ECO:0000313" key="1">
    <source>
        <dbReference type="EMBL" id="MBA1144744.1"/>
    </source>
</evidence>
<dbReference type="Proteomes" id="UP000558284">
    <property type="component" value="Unassembled WGS sequence"/>
</dbReference>
<reference evidence="1 2" key="1">
    <citation type="submission" date="2020-07" db="EMBL/GenBank/DDBJ databases">
        <title>Definition of the novel symbiovar canariense within Mesorhizobium novociceri, a new species of genus Mesorhizobium nodulating Cicer canariense in the Caldera de Taburiente National Park (La Palma, Canary Islands).</title>
        <authorList>
            <person name="Leon-Barrios M."/>
            <person name="Perez-Yepez J."/>
            <person name="Flores-Felix J.D."/>
            <person name="Ramirez-Baena M.H."/>
            <person name="Pulido-Suarez L."/>
            <person name="Igual J.M."/>
            <person name="Velazquez E."/>
            <person name="Peix A."/>
        </authorList>
    </citation>
    <scope>NUCLEOTIDE SEQUENCE [LARGE SCALE GENOMIC DNA]</scope>
    <source>
        <strain evidence="1 2">CCANP35</strain>
    </source>
</reference>
<dbReference type="AlphaFoldDB" id="A0A838BGX9"/>
<proteinExistence type="predicted"/>
<protein>
    <submittedName>
        <fullName evidence="1">Uncharacterized protein</fullName>
    </submittedName>
</protein>
<keyword evidence="2" id="KW-1185">Reference proteome</keyword>
<evidence type="ECO:0000313" key="2">
    <source>
        <dbReference type="Proteomes" id="UP000558284"/>
    </source>
</evidence>
<accession>A0A838BGX9</accession>
<sequence length="144" mass="16020">MKHQTLDQLQSVADISPLSPALMATRAQRIERWAELLDRNPKRCLVALTGTEHLHPSVRGEARAAESAITVAFDDPLLRASGMQSDTYGEATRFFELSDWQLHEIVCSCHAGATMQAGWAAGRVRRIINGSKILAWLRKGFMPH</sequence>
<dbReference type="EMBL" id="JACDTY010000027">
    <property type="protein sequence ID" value="MBA1144744.1"/>
    <property type="molecule type" value="Genomic_DNA"/>
</dbReference>
<comment type="caution">
    <text evidence="1">The sequence shown here is derived from an EMBL/GenBank/DDBJ whole genome shotgun (WGS) entry which is preliminary data.</text>
</comment>
<name>A0A838BGX9_9HYPH</name>
<dbReference type="RefSeq" id="WP_181061677.1">
    <property type="nucleotide sequence ID" value="NZ_JACDTY010000027.1"/>
</dbReference>
<gene>
    <name evidence="1" type="ORF">H0241_31600</name>
</gene>